<dbReference type="PANTHER" id="PTHR13516">
    <property type="entry name" value="RIBONUCLEASE P SUBUNIT P25"/>
    <property type="match status" value="1"/>
</dbReference>
<protein>
    <submittedName>
        <fullName evidence="4">Uncharacterized protein</fullName>
    </submittedName>
</protein>
<keyword evidence="2" id="KW-0694">RNA-binding</keyword>
<feature type="compositionally biased region" description="Basic and acidic residues" evidence="3">
    <location>
        <begin position="105"/>
        <end position="123"/>
    </location>
</feature>
<dbReference type="OrthoDB" id="311486at2759"/>
<dbReference type="InterPro" id="IPR036882">
    <property type="entry name" value="Alba-like_dom_sf"/>
</dbReference>
<reference evidence="4" key="1">
    <citation type="submission" date="2019-06" db="EMBL/GenBank/DDBJ databases">
        <authorList>
            <person name="Zheng W."/>
        </authorList>
    </citation>
    <scope>NUCLEOTIDE SEQUENCE</scope>
    <source>
        <strain evidence="4">QDHG01</strain>
    </source>
</reference>
<evidence type="ECO:0000313" key="5">
    <source>
        <dbReference type="Proteomes" id="UP000785679"/>
    </source>
</evidence>
<dbReference type="Gene3D" id="3.30.110.20">
    <property type="entry name" value="Alba-like domain"/>
    <property type="match status" value="1"/>
</dbReference>
<dbReference type="InterPro" id="IPR051958">
    <property type="entry name" value="Alba-like_NAB"/>
</dbReference>
<proteinExistence type="inferred from homology"/>
<dbReference type="AlphaFoldDB" id="A0A8J8NSD8"/>
<evidence type="ECO:0000256" key="2">
    <source>
        <dbReference type="ARBA" id="ARBA00022884"/>
    </source>
</evidence>
<gene>
    <name evidence="4" type="ORF">FGO68_gene6301</name>
</gene>
<comment type="caution">
    <text evidence="4">The sequence shown here is derived from an EMBL/GenBank/DDBJ whole genome shotgun (WGS) entry which is preliminary data.</text>
</comment>
<feature type="compositionally biased region" description="Gly residues" evidence="3">
    <location>
        <begin position="213"/>
        <end position="225"/>
    </location>
</feature>
<evidence type="ECO:0000313" key="4">
    <source>
        <dbReference type="EMBL" id="TNV79449.1"/>
    </source>
</evidence>
<organism evidence="4 5">
    <name type="scientific">Halteria grandinella</name>
    <dbReference type="NCBI Taxonomy" id="5974"/>
    <lineage>
        <taxon>Eukaryota</taxon>
        <taxon>Sar</taxon>
        <taxon>Alveolata</taxon>
        <taxon>Ciliophora</taxon>
        <taxon>Intramacronucleata</taxon>
        <taxon>Spirotrichea</taxon>
        <taxon>Stichotrichia</taxon>
        <taxon>Sporadotrichida</taxon>
        <taxon>Halteriidae</taxon>
        <taxon>Halteria</taxon>
    </lineage>
</organism>
<dbReference type="Proteomes" id="UP000785679">
    <property type="component" value="Unassembled WGS sequence"/>
</dbReference>
<sequence>MGRNVDTIVSVAEIIKYRVKGLHQVNKIGTQVFEDVFEPLEEGLDTLKFKRTVSFFTITLSTVEPLEKGYGYQEPIDESLVDENEPLPRAPQREGAGETPAGNGGERRGGERRPREDNGERKFRGGSRGGRGGIRPPRQPREGGADIMRGDEGRLPRGGPRRGGYGDRPDFASRGGRPPFGGESSRPQYDRPPRTQYNQPRPEGNGAPRRGGPYRGGPPRGGYTRGGLAPQ</sequence>
<name>A0A8J8NSD8_HALGN</name>
<accession>A0A8J8NSD8</accession>
<dbReference type="SUPFAM" id="SSF82704">
    <property type="entry name" value="AlbA-like"/>
    <property type="match status" value="1"/>
</dbReference>
<comment type="similarity">
    <text evidence="1">Belongs to the histone-like Alba family.</text>
</comment>
<dbReference type="PANTHER" id="PTHR13516:SF4">
    <property type="entry name" value="FI09323P"/>
    <property type="match status" value="1"/>
</dbReference>
<dbReference type="GO" id="GO:0003723">
    <property type="term" value="F:RNA binding"/>
    <property type="evidence" value="ECO:0007669"/>
    <property type="project" value="UniProtKB-KW"/>
</dbReference>
<dbReference type="EMBL" id="RRYP01008901">
    <property type="protein sequence ID" value="TNV79449.1"/>
    <property type="molecule type" value="Genomic_DNA"/>
</dbReference>
<feature type="region of interest" description="Disordered" evidence="3">
    <location>
        <begin position="85"/>
        <end position="231"/>
    </location>
</feature>
<evidence type="ECO:0000256" key="1">
    <source>
        <dbReference type="ARBA" id="ARBA00008018"/>
    </source>
</evidence>
<keyword evidence="5" id="KW-1185">Reference proteome</keyword>
<evidence type="ECO:0000256" key="3">
    <source>
        <dbReference type="SAM" id="MobiDB-lite"/>
    </source>
</evidence>
<feature type="compositionally biased region" description="Basic and acidic residues" evidence="3">
    <location>
        <begin position="139"/>
        <end position="155"/>
    </location>
</feature>